<evidence type="ECO:0000256" key="1">
    <source>
        <dbReference type="SAM" id="Coils"/>
    </source>
</evidence>
<feature type="coiled-coil region" evidence="1">
    <location>
        <begin position="296"/>
        <end position="331"/>
    </location>
</feature>
<evidence type="ECO:0000259" key="3">
    <source>
        <dbReference type="Pfam" id="PF05670"/>
    </source>
</evidence>
<dbReference type="RefSeq" id="WP_323305122.1">
    <property type="nucleotide sequence ID" value="NZ_JAYGHX010000003.1"/>
</dbReference>
<organism evidence="4 5">
    <name type="scientific">Cyanobium gracile UHCC 0139</name>
    <dbReference type="NCBI Taxonomy" id="3110308"/>
    <lineage>
        <taxon>Bacteria</taxon>
        <taxon>Bacillati</taxon>
        <taxon>Cyanobacteriota</taxon>
        <taxon>Cyanophyceae</taxon>
        <taxon>Synechococcales</taxon>
        <taxon>Prochlorococcaceae</taxon>
        <taxon>Cyanobium</taxon>
    </lineage>
</organism>
<evidence type="ECO:0000313" key="5">
    <source>
        <dbReference type="Proteomes" id="UP001304461"/>
    </source>
</evidence>
<dbReference type="Pfam" id="PF05670">
    <property type="entry name" value="NFACT-R_1"/>
    <property type="match status" value="1"/>
</dbReference>
<comment type="caution">
    <text evidence="4">The sequence shown here is derived from an EMBL/GenBank/DDBJ whole genome shotgun (WGS) entry which is preliminary data.</text>
</comment>
<dbReference type="InterPro" id="IPR008532">
    <property type="entry name" value="NFACT_RNA-bd"/>
</dbReference>
<feature type="region of interest" description="Disordered" evidence="2">
    <location>
        <begin position="156"/>
        <end position="176"/>
    </location>
</feature>
<dbReference type="InterPro" id="IPR051608">
    <property type="entry name" value="RQC_Subunit_NEMF"/>
</dbReference>
<name>A0ABU5RTH4_9CYAN</name>
<dbReference type="PANTHER" id="PTHR15239:SF6">
    <property type="entry name" value="RIBOSOME QUALITY CONTROL COMPLEX SUBUNIT NEMF"/>
    <property type="match status" value="1"/>
</dbReference>
<evidence type="ECO:0000313" key="4">
    <source>
        <dbReference type="EMBL" id="MEA5391082.1"/>
    </source>
</evidence>
<keyword evidence="5" id="KW-1185">Reference proteome</keyword>
<dbReference type="Pfam" id="PF05833">
    <property type="entry name" value="NFACT_N"/>
    <property type="match status" value="2"/>
</dbReference>
<gene>
    <name evidence="4" type="ORF">VB738_07380</name>
</gene>
<protein>
    <submittedName>
        <fullName evidence="4">NFACT RNA binding domain-containing protein</fullName>
    </submittedName>
</protein>
<sequence length="571" mass="63427">MAPSPSIQAMDVTSLRAVLTEMRRGLLPSRFEKAQQPDAHRLQLGLRCLQGTRWLELSWLAEAPRLLVVAPPLKQGEGSTLAQQLQHGLRGLALVSLEQQGWERVVTLGFAPRPGEPVRRQLVLELMGRHSNLFLLDEDQRVIALARQVRQDRSRLRPIGTGDPYQPPPPMAGEPPRLEEEVASWRRRLGLLPQTIGEALMGAYQGVGPALARQLAQDGLARPVQSLEAEAWQRLWQRWRLWLETVAEEHFQLGWGGPSDYRCWDPEGAPTADDDDDDDWAINRGLAGYYADRLGRRELEQRRASLRQRLLNAAARERRNAEQQQSLLEAVPGSEAMQRQADGLLSLPSPSREEIDEAQRLYRRARKLRRSVAAITPRLELHQQRLAAIEASLTFLEQAENGAQLAAVEEDLPALLPDRDGQGPGPSRRVRRGAARGAPAPLELRSSGGLRLQVGRNHRQNEWISLQQARRGDLWFHAQECPGSHVVLKGSEGTPGDADLREAADLAAHFSRGRANGRMPVVMVPTTDLQRIAGAGPGTVRHRGGEVLWAVPERAAGLLAEPPRLPGTEQP</sequence>
<dbReference type="Proteomes" id="UP001304461">
    <property type="component" value="Unassembled WGS sequence"/>
</dbReference>
<proteinExistence type="predicted"/>
<feature type="region of interest" description="Disordered" evidence="2">
    <location>
        <begin position="414"/>
        <end position="443"/>
    </location>
</feature>
<keyword evidence="1" id="KW-0175">Coiled coil</keyword>
<dbReference type="Gene3D" id="2.30.310.10">
    <property type="entry name" value="ibrinogen binding protein from staphylococcus aureus domain"/>
    <property type="match status" value="1"/>
</dbReference>
<dbReference type="PANTHER" id="PTHR15239">
    <property type="entry name" value="NUCLEAR EXPORT MEDIATOR FACTOR NEMF"/>
    <property type="match status" value="1"/>
</dbReference>
<feature type="domain" description="NFACT RNA-binding" evidence="3">
    <location>
        <begin position="446"/>
        <end position="536"/>
    </location>
</feature>
<accession>A0ABU5RTH4</accession>
<evidence type="ECO:0000256" key="2">
    <source>
        <dbReference type="SAM" id="MobiDB-lite"/>
    </source>
</evidence>
<reference evidence="4 5" key="1">
    <citation type="submission" date="2023-12" db="EMBL/GenBank/DDBJ databases">
        <title>Baltic Sea Cyanobacteria.</title>
        <authorList>
            <person name="Delbaje E."/>
            <person name="Fewer D.P."/>
            <person name="Shishido T.K."/>
        </authorList>
    </citation>
    <scope>NUCLEOTIDE SEQUENCE [LARGE SCALE GENOMIC DNA]</scope>
    <source>
        <strain evidence="4 5">UHCC 0139</strain>
    </source>
</reference>
<dbReference type="EMBL" id="JAYGHX010000003">
    <property type="protein sequence ID" value="MEA5391082.1"/>
    <property type="molecule type" value="Genomic_DNA"/>
</dbReference>